<feature type="domain" description="4'-phosphopantetheinyl transferase N-terminal" evidence="3">
    <location>
        <begin position="32"/>
        <end position="124"/>
    </location>
</feature>
<evidence type="ECO:0000259" key="3">
    <source>
        <dbReference type="Pfam" id="PF22624"/>
    </source>
</evidence>
<dbReference type="PANTHER" id="PTHR12215">
    <property type="entry name" value="PHOSPHOPANTETHEINE TRANSFERASE"/>
    <property type="match status" value="1"/>
</dbReference>
<proteinExistence type="predicted"/>
<dbReference type="GO" id="GO:0008897">
    <property type="term" value="F:holo-[acyl-carrier-protein] synthase activity"/>
    <property type="evidence" value="ECO:0007669"/>
    <property type="project" value="UniProtKB-EC"/>
</dbReference>
<gene>
    <name evidence="4" type="ORF">BT63DRAFT_430657</name>
</gene>
<evidence type="ECO:0000313" key="4">
    <source>
        <dbReference type="EMBL" id="KAF2663097.1"/>
    </source>
</evidence>
<dbReference type="SUPFAM" id="SSF56214">
    <property type="entry name" value="4'-phosphopantetheinyl transferase"/>
    <property type="match status" value="2"/>
</dbReference>
<dbReference type="AlphaFoldDB" id="A0A6A6TV99"/>
<name>A0A6A6TV99_9PEZI</name>
<dbReference type="EC" id="2.7.8.7" evidence="1"/>
<dbReference type="Gene3D" id="3.90.470.20">
    <property type="entry name" value="4'-phosphopantetheinyl transferase domain"/>
    <property type="match status" value="1"/>
</dbReference>
<evidence type="ECO:0000313" key="5">
    <source>
        <dbReference type="Proteomes" id="UP000799302"/>
    </source>
</evidence>
<dbReference type="InterPro" id="IPR055066">
    <property type="entry name" value="AASDHPPT_N"/>
</dbReference>
<dbReference type="InterPro" id="IPR037143">
    <property type="entry name" value="4-PPantetheinyl_Trfase_dom_sf"/>
</dbReference>
<reference evidence="4" key="1">
    <citation type="journal article" date="2020" name="Stud. Mycol.">
        <title>101 Dothideomycetes genomes: a test case for predicting lifestyles and emergence of pathogens.</title>
        <authorList>
            <person name="Haridas S."/>
            <person name="Albert R."/>
            <person name="Binder M."/>
            <person name="Bloem J."/>
            <person name="Labutti K."/>
            <person name="Salamov A."/>
            <person name="Andreopoulos B."/>
            <person name="Baker S."/>
            <person name="Barry K."/>
            <person name="Bills G."/>
            <person name="Bluhm B."/>
            <person name="Cannon C."/>
            <person name="Castanera R."/>
            <person name="Culley D."/>
            <person name="Daum C."/>
            <person name="Ezra D."/>
            <person name="Gonzalez J."/>
            <person name="Henrissat B."/>
            <person name="Kuo A."/>
            <person name="Liang C."/>
            <person name="Lipzen A."/>
            <person name="Lutzoni F."/>
            <person name="Magnuson J."/>
            <person name="Mondo S."/>
            <person name="Nolan M."/>
            <person name="Ohm R."/>
            <person name="Pangilinan J."/>
            <person name="Park H.-J."/>
            <person name="Ramirez L."/>
            <person name="Alfaro M."/>
            <person name="Sun H."/>
            <person name="Tritt A."/>
            <person name="Yoshinaga Y."/>
            <person name="Zwiers L.-H."/>
            <person name="Turgeon B."/>
            <person name="Goodwin S."/>
            <person name="Spatafora J."/>
            <person name="Crous P."/>
            <person name="Grigoriev I."/>
        </authorList>
    </citation>
    <scope>NUCLEOTIDE SEQUENCE</scope>
    <source>
        <strain evidence="4">CBS 115976</strain>
    </source>
</reference>
<keyword evidence="5" id="KW-1185">Reference proteome</keyword>
<dbReference type="InterPro" id="IPR050559">
    <property type="entry name" value="P-Pant_transferase_sf"/>
</dbReference>
<dbReference type="GO" id="GO:0019878">
    <property type="term" value="P:lysine biosynthetic process via aminoadipic acid"/>
    <property type="evidence" value="ECO:0007669"/>
    <property type="project" value="TreeGrafter"/>
</dbReference>
<dbReference type="Proteomes" id="UP000799302">
    <property type="component" value="Unassembled WGS sequence"/>
</dbReference>
<dbReference type="EMBL" id="MU004248">
    <property type="protein sequence ID" value="KAF2663097.1"/>
    <property type="molecule type" value="Genomic_DNA"/>
</dbReference>
<evidence type="ECO:0000256" key="2">
    <source>
        <dbReference type="ARBA" id="ARBA00022679"/>
    </source>
</evidence>
<sequence length="351" mass="38937">MASHPKTEITRWLLDTRTLWSGTKIQDAARDHLALLPPAEQNPILSKYRFPDACMSLGSALLKRAFLAKATGLPWSSIAFSRRLDPRLGKPCWASPPGAPPNDEWPHIDFNVSHQKGLVVLVGAVGRGAPVPDVSVDLTSPNERNDMASIAGSDVPTFLAVFSDVFSEQELFALAWSLPPQGSVRLLDGEEVSNVILGRLDRTVKCGQALSVMFDGRQVKFESELLVEEKVRNFYAAFALKEAYVKLAGEGLAARWIQEIEFTGVRAPRKGAVPRCSLAGVFGETIGNKDEEVSITFKGEEVRDVLFELQSFEEDYIIASMIKPLEQDQEFPDWHRISLDRDIMPLATKWS</sequence>
<dbReference type="PANTHER" id="PTHR12215:SF10">
    <property type="entry name" value="L-AMINOADIPATE-SEMIALDEHYDE DEHYDROGENASE-PHOSPHOPANTETHEINYL TRANSFERASE"/>
    <property type="match status" value="1"/>
</dbReference>
<organism evidence="4 5">
    <name type="scientific">Microthyrium microscopicum</name>
    <dbReference type="NCBI Taxonomy" id="703497"/>
    <lineage>
        <taxon>Eukaryota</taxon>
        <taxon>Fungi</taxon>
        <taxon>Dikarya</taxon>
        <taxon>Ascomycota</taxon>
        <taxon>Pezizomycotina</taxon>
        <taxon>Dothideomycetes</taxon>
        <taxon>Dothideomycetes incertae sedis</taxon>
        <taxon>Microthyriales</taxon>
        <taxon>Microthyriaceae</taxon>
        <taxon>Microthyrium</taxon>
    </lineage>
</organism>
<accession>A0A6A6TV99</accession>
<dbReference type="GO" id="GO:0005829">
    <property type="term" value="C:cytosol"/>
    <property type="evidence" value="ECO:0007669"/>
    <property type="project" value="TreeGrafter"/>
</dbReference>
<dbReference type="GO" id="GO:0000287">
    <property type="term" value="F:magnesium ion binding"/>
    <property type="evidence" value="ECO:0007669"/>
    <property type="project" value="InterPro"/>
</dbReference>
<protein>
    <recommendedName>
        <fullName evidence="1">holo-[acyl-carrier-protein] synthase</fullName>
        <ecNumber evidence="1">2.7.8.7</ecNumber>
    </recommendedName>
</protein>
<keyword evidence="2" id="KW-0808">Transferase</keyword>
<dbReference type="OrthoDB" id="26719at2759"/>
<evidence type="ECO:0000256" key="1">
    <source>
        <dbReference type="ARBA" id="ARBA00013172"/>
    </source>
</evidence>
<dbReference type="Pfam" id="PF22624">
    <property type="entry name" value="AASDHPPT_N"/>
    <property type="match status" value="1"/>
</dbReference>